<dbReference type="RefSeq" id="WP_315603424.1">
    <property type="nucleotide sequence ID" value="NZ_CP130318.1"/>
</dbReference>
<organism evidence="2 3">
    <name type="scientific">Paenibacillus aurantius</name>
    <dbReference type="NCBI Taxonomy" id="2918900"/>
    <lineage>
        <taxon>Bacteria</taxon>
        <taxon>Bacillati</taxon>
        <taxon>Bacillota</taxon>
        <taxon>Bacilli</taxon>
        <taxon>Bacillales</taxon>
        <taxon>Paenibacillaceae</taxon>
        <taxon>Paenibacillus</taxon>
    </lineage>
</organism>
<sequence>MSQLLGRPVIAFRYVRIHHDSHSGRKEAFFLLESFESSLGGLQPNEKWVGIEEISGLKLDHYGIIQDYLLEVEKEAEPEHRQPWERSGWYTKAATWIGDSLRKLGIQLTEPPEQVKWWSLSCVLRLVTTHGNVYFKTNAQQPLFTQELAFLTYMAGIFPNRVPIIMASEPAEGWMLLADAGDKLSRDISVEQRIELLRAFGEIQLGMVDRTAELLGLGCADRRPERVLPLVEPLLEDKLVVSKLTPEELGDLYGHLPVIIDMCKRISAYAVPTTLVHGDLHMGNAAISNGRITFFDWTDACLAHPFMDMILIYQEKDLLVRPRLRDAYLELWTGFESMERLQELWSICEIVHAIHHTISYQSILHHTEVRARSELGGAPSFHLRTALRYLSKG</sequence>
<name>A0AA96L9S6_9BACL</name>
<dbReference type="Gene3D" id="3.90.1200.10">
    <property type="match status" value="1"/>
</dbReference>
<dbReference type="Proteomes" id="UP001305702">
    <property type="component" value="Chromosome"/>
</dbReference>
<dbReference type="SUPFAM" id="SSF56112">
    <property type="entry name" value="Protein kinase-like (PK-like)"/>
    <property type="match status" value="1"/>
</dbReference>
<dbReference type="InterPro" id="IPR002575">
    <property type="entry name" value="Aminoglycoside_PTrfase"/>
</dbReference>
<dbReference type="EMBL" id="CP130318">
    <property type="protein sequence ID" value="WNQ09651.1"/>
    <property type="molecule type" value="Genomic_DNA"/>
</dbReference>
<dbReference type="AlphaFoldDB" id="A0AA96L9S6"/>
<evidence type="ECO:0000259" key="1">
    <source>
        <dbReference type="Pfam" id="PF01636"/>
    </source>
</evidence>
<evidence type="ECO:0000313" key="3">
    <source>
        <dbReference type="Proteomes" id="UP001305702"/>
    </source>
</evidence>
<dbReference type="KEGG" id="paun:MJA45_18715"/>
<reference evidence="2 3" key="1">
    <citation type="submission" date="2022-02" db="EMBL/GenBank/DDBJ databases">
        <title>Paenibacillus sp. MBLB1776 Whole Genome Shotgun Sequencing.</title>
        <authorList>
            <person name="Hwang C.Y."/>
            <person name="Cho E.-S."/>
            <person name="Seo M.-J."/>
        </authorList>
    </citation>
    <scope>NUCLEOTIDE SEQUENCE [LARGE SCALE GENOMIC DNA]</scope>
    <source>
        <strain evidence="2 3">MBLB1776</strain>
    </source>
</reference>
<keyword evidence="3" id="KW-1185">Reference proteome</keyword>
<dbReference type="Pfam" id="PF01636">
    <property type="entry name" value="APH"/>
    <property type="match status" value="1"/>
</dbReference>
<dbReference type="GO" id="GO:0016740">
    <property type="term" value="F:transferase activity"/>
    <property type="evidence" value="ECO:0007669"/>
    <property type="project" value="UniProtKB-KW"/>
</dbReference>
<dbReference type="InterPro" id="IPR011009">
    <property type="entry name" value="Kinase-like_dom_sf"/>
</dbReference>
<evidence type="ECO:0000313" key="2">
    <source>
        <dbReference type="EMBL" id="WNQ09651.1"/>
    </source>
</evidence>
<keyword evidence="2" id="KW-0808">Transferase</keyword>
<dbReference type="EC" id="2.7.1.-" evidence="2"/>
<accession>A0AA96L9S6</accession>
<proteinExistence type="predicted"/>
<feature type="domain" description="Aminoglycoside phosphotransferase" evidence="1">
    <location>
        <begin position="142"/>
        <end position="341"/>
    </location>
</feature>
<gene>
    <name evidence="2" type="ORF">MJA45_18715</name>
</gene>
<protein>
    <submittedName>
        <fullName evidence="2">Aminoglycoside phosphotransferase family protein</fullName>
        <ecNumber evidence="2">2.7.1.-</ecNumber>
    </submittedName>
</protein>